<gene>
    <name evidence="8" type="ORF">PP769_10960</name>
</gene>
<evidence type="ECO:0000256" key="2">
    <source>
        <dbReference type="ARBA" id="ARBA00012438"/>
    </source>
</evidence>
<keyword evidence="5" id="KW-0175">Coiled coil</keyword>
<feature type="domain" description="Response regulatory" evidence="7">
    <location>
        <begin position="27"/>
        <end position="144"/>
    </location>
</feature>
<dbReference type="PANTHER" id="PTHR43547">
    <property type="entry name" value="TWO-COMPONENT HISTIDINE KINASE"/>
    <property type="match status" value="1"/>
</dbReference>
<dbReference type="EMBL" id="CP116967">
    <property type="protein sequence ID" value="WNM56501.1"/>
    <property type="molecule type" value="Genomic_DNA"/>
</dbReference>
<dbReference type="Gene3D" id="3.30.565.10">
    <property type="entry name" value="Histidine kinase-like ATPase, C-terminal domain"/>
    <property type="match status" value="1"/>
</dbReference>
<dbReference type="CDD" id="cd00156">
    <property type="entry name" value="REC"/>
    <property type="match status" value="1"/>
</dbReference>
<dbReference type="Gene3D" id="3.40.50.2300">
    <property type="match status" value="1"/>
</dbReference>
<evidence type="ECO:0000256" key="3">
    <source>
        <dbReference type="ARBA" id="ARBA00022553"/>
    </source>
</evidence>
<evidence type="ECO:0000313" key="9">
    <source>
        <dbReference type="Proteomes" id="UP001302719"/>
    </source>
</evidence>
<dbReference type="InterPro" id="IPR001789">
    <property type="entry name" value="Sig_transdc_resp-reg_receiver"/>
</dbReference>
<dbReference type="SMART" id="SM00387">
    <property type="entry name" value="HATPase_c"/>
    <property type="match status" value="1"/>
</dbReference>
<dbReference type="PRINTS" id="PR00344">
    <property type="entry name" value="BCTRLSENSOR"/>
</dbReference>
<name>A0AA96GEX7_9BACT</name>
<sequence length="443" mass="49248">MMALPSVTNKQIRAYDVDDHHVDASVRVLLVDDNEDDAVIAQAMLASLQGMNFAVDWTYSFDAGLNRLKQNEHDICLLDFCLGQRSGLDLLQEALRYGCRIPIVMLTGTTDRQIDLKAIQSGAADYLVKGETNPGILERVIRHARERKRAEEEREHLTQQLIERSRLAGMGEVAANVLHNVGNLLNSLNVSAMLVGDQLHHLPFQDIQRVARLLENHSDDLETFIRQDAKGQRVPAFLHQLGTHLNEGLETAQKEINKVVTLVAALKQIIATQQEMAATTDVLQPALPKDLLECALLINKSGFEKHHIEVVREFGELPQIVVDRYQVLQILTVLIRNAMGSMSHIPFGSRRLTLKLNHHPLEEGWIQIQVVDTGKGLNPESFTRIFSQEETDKKTSSGLGLHGSALFAKNLGGTLSVWSKGEGYGSTFTLALPGQPAKKPFHV</sequence>
<dbReference type="SMART" id="SM00448">
    <property type="entry name" value="REC"/>
    <property type="match status" value="1"/>
</dbReference>
<dbReference type="PROSITE" id="PS50110">
    <property type="entry name" value="RESPONSE_REGULATORY"/>
    <property type="match status" value="1"/>
</dbReference>
<evidence type="ECO:0000256" key="5">
    <source>
        <dbReference type="SAM" id="Coils"/>
    </source>
</evidence>
<dbReference type="SUPFAM" id="SSF52172">
    <property type="entry name" value="CheY-like"/>
    <property type="match status" value="1"/>
</dbReference>
<dbReference type="Pfam" id="PF00072">
    <property type="entry name" value="Response_reg"/>
    <property type="match status" value="1"/>
</dbReference>
<dbReference type="InterPro" id="IPR036890">
    <property type="entry name" value="HATPase_C_sf"/>
</dbReference>
<keyword evidence="9" id="KW-1185">Reference proteome</keyword>
<dbReference type="PANTHER" id="PTHR43547:SF2">
    <property type="entry name" value="HYBRID SIGNAL TRANSDUCTION HISTIDINE KINASE C"/>
    <property type="match status" value="1"/>
</dbReference>
<keyword evidence="8" id="KW-0808">Transferase</keyword>
<evidence type="ECO:0000259" key="7">
    <source>
        <dbReference type="PROSITE" id="PS50110"/>
    </source>
</evidence>
<dbReference type="InterPro" id="IPR004358">
    <property type="entry name" value="Sig_transdc_His_kin-like_C"/>
</dbReference>
<reference evidence="8 9" key="1">
    <citation type="submission" date="2023-01" db="EMBL/GenBank/DDBJ databases">
        <title>Cultivation and genomic characterization of new, ubiquitous marine nitrite-oxidizing bacteria from the Nitrospirales.</title>
        <authorList>
            <person name="Mueller A.J."/>
            <person name="Daebeler A."/>
            <person name="Herbold C.W."/>
            <person name="Kirkegaard R.H."/>
            <person name="Daims H."/>
        </authorList>
    </citation>
    <scope>NUCLEOTIDE SEQUENCE [LARGE SCALE GENOMIC DNA]</scope>
    <source>
        <strain evidence="8 9">VA</strain>
    </source>
</reference>
<dbReference type="Pfam" id="PF02518">
    <property type="entry name" value="HATPase_c"/>
    <property type="match status" value="1"/>
</dbReference>
<feature type="modified residue" description="4-aspartylphosphate" evidence="4">
    <location>
        <position position="79"/>
    </location>
</feature>
<dbReference type="InterPro" id="IPR003594">
    <property type="entry name" value="HATPase_dom"/>
</dbReference>
<feature type="domain" description="Histidine kinase" evidence="6">
    <location>
        <begin position="323"/>
        <end position="436"/>
    </location>
</feature>
<keyword evidence="8" id="KW-0418">Kinase</keyword>
<feature type="coiled-coil region" evidence="5">
    <location>
        <begin position="140"/>
        <end position="167"/>
    </location>
</feature>
<dbReference type="InterPro" id="IPR011006">
    <property type="entry name" value="CheY-like_superfamily"/>
</dbReference>
<evidence type="ECO:0000313" key="8">
    <source>
        <dbReference type="EMBL" id="WNM56501.1"/>
    </source>
</evidence>
<organism evidence="8 9">
    <name type="scientific">Candidatus Nitrospira allomarina</name>
    <dbReference type="NCBI Taxonomy" id="3020900"/>
    <lineage>
        <taxon>Bacteria</taxon>
        <taxon>Pseudomonadati</taxon>
        <taxon>Nitrospirota</taxon>
        <taxon>Nitrospiria</taxon>
        <taxon>Nitrospirales</taxon>
        <taxon>Nitrospiraceae</taxon>
        <taxon>Nitrospira</taxon>
    </lineage>
</organism>
<dbReference type="SUPFAM" id="SSF55874">
    <property type="entry name" value="ATPase domain of HSP90 chaperone/DNA topoisomerase II/histidine kinase"/>
    <property type="match status" value="1"/>
</dbReference>
<evidence type="ECO:0000256" key="1">
    <source>
        <dbReference type="ARBA" id="ARBA00000085"/>
    </source>
</evidence>
<dbReference type="RefSeq" id="WP_312640093.1">
    <property type="nucleotide sequence ID" value="NZ_CP116967.1"/>
</dbReference>
<proteinExistence type="predicted"/>
<dbReference type="Gene3D" id="1.10.287.130">
    <property type="match status" value="1"/>
</dbReference>
<dbReference type="InterPro" id="IPR005467">
    <property type="entry name" value="His_kinase_dom"/>
</dbReference>
<dbReference type="EC" id="2.7.13.3" evidence="2"/>
<keyword evidence="3 4" id="KW-0597">Phosphoprotein</keyword>
<dbReference type="GO" id="GO:0000155">
    <property type="term" value="F:phosphorelay sensor kinase activity"/>
    <property type="evidence" value="ECO:0007669"/>
    <property type="project" value="TreeGrafter"/>
</dbReference>
<dbReference type="AlphaFoldDB" id="A0AA96GEX7"/>
<accession>A0AA96GEX7</accession>
<dbReference type="Proteomes" id="UP001302719">
    <property type="component" value="Chromosome"/>
</dbReference>
<evidence type="ECO:0000256" key="4">
    <source>
        <dbReference type="PROSITE-ProRule" id="PRU00169"/>
    </source>
</evidence>
<dbReference type="PROSITE" id="PS50109">
    <property type="entry name" value="HIS_KIN"/>
    <property type="match status" value="1"/>
</dbReference>
<protein>
    <recommendedName>
        <fullName evidence="2">histidine kinase</fullName>
        <ecNumber evidence="2">2.7.13.3</ecNumber>
    </recommendedName>
</protein>
<evidence type="ECO:0000259" key="6">
    <source>
        <dbReference type="PROSITE" id="PS50109"/>
    </source>
</evidence>
<dbReference type="KEGG" id="nall:PP769_10960"/>
<comment type="catalytic activity">
    <reaction evidence="1">
        <text>ATP + protein L-histidine = ADP + protein N-phospho-L-histidine.</text>
        <dbReference type="EC" id="2.7.13.3"/>
    </reaction>
</comment>